<gene>
    <name evidence="1" type="ORF">B0T10DRAFT_481567</name>
</gene>
<dbReference type="Proteomes" id="UP000777438">
    <property type="component" value="Unassembled WGS sequence"/>
</dbReference>
<reference evidence="1 2" key="1">
    <citation type="journal article" date="2021" name="Nat. Commun.">
        <title>Genetic determinants of endophytism in the Arabidopsis root mycobiome.</title>
        <authorList>
            <person name="Mesny F."/>
            <person name="Miyauchi S."/>
            <person name="Thiergart T."/>
            <person name="Pickel B."/>
            <person name="Atanasova L."/>
            <person name="Karlsson M."/>
            <person name="Huettel B."/>
            <person name="Barry K.W."/>
            <person name="Haridas S."/>
            <person name="Chen C."/>
            <person name="Bauer D."/>
            <person name="Andreopoulos W."/>
            <person name="Pangilinan J."/>
            <person name="LaButti K."/>
            <person name="Riley R."/>
            <person name="Lipzen A."/>
            <person name="Clum A."/>
            <person name="Drula E."/>
            <person name="Henrissat B."/>
            <person name="Kohler A."/>
            <person name="Grigoriev I.V."/>
            <person name="Martin F.M."/>
            <person name="Hacquard S."/>
        </authorList>
    </citation>
    <scope>NUCLEOTIDE SEQUENCE [LARGE SCALE GENOMIC DNA]</scope>
    <source>
        <strain evidence="1 2">MPI-CAGE-CH-0241</strain>
    </source>
</reference>
<name>A0A9P8W989_9HYPO</name>
<dbReference type="EMBL" id="JAGPYM010000006">
    <property type="protein sequence ID" value="KAH6893122.1"/>
    <property type="molecule type" value="Genomic_DNA"/>
</dbReference>
<sequence>MCKGYLSLLRISASMSVSLFTVKVIARGVGLNRSKEPDEATFVASSASKKLAKRKSFIVRLAIASVESRTWVDRGLIVG</sequence>
<protein>
    <submittedName>
        <fullName evidence="1">Uncharacterized protein</fullName>
    </submittedName>
</protein>
<evidence type="ECO:0000313" key="1">
    <source>
        <dbReference type="EMBL" id="KAH6893122.1"/>
    </source>
</evidence>
<proteinExistence type="predicted"/>
<evidence type="ECO:0000313" key="2">
    <source>
        <dbReference type="Proteomes" id="UP000777438"/>
    </source>
</evidence>
<accession>A0A9P8W989</accession>
<keyword evidence="2" id="KW-1185">Reference proteome</keyword>
<comment type="caution">
    <text evidence="1">The sequence shown here is derived from an EMBL/GenBank/DDBJ whole genome shotgun (WGS) entry which is preliminary data.</text>
</comment>
<dbReference type="AlphaFoldDB" id="A0A9P8W989"/>
<organism evidence="1 2">
    <name type="scientific">Thelonectria olida</name>
    <dbReference type="NCBI Taxonomy" id="1576542"/>
    <lineage>
        <taxon>Eukaryota</taxon>
        <taxon>Fungi</taxon>
        <taxon>Dikarya</taxon>
        <taxon>Ascomycota</taxon>
        <taxon>Pezizomycotina</taxon>
        <taxon>Sordariomycetes</taxon>
        <taxon>Hypocreomycetidae</taxon>
        <taxon>Hypocreales</taxon>
        <taxon>Nectriaceae</taxon>
        <taxon>Thelonectria</taxon>
    </lineage>
</organism>